<organism evidence="2 3">
    <name type="scientific">Clostridium ragsdalei P11</name>
    <dbReference type="NCBI Taxonomy" id="1353534"/>
    <lineage>
        <taxon>Bacteria</taxon>
        <taxon>Bacillati</taxon>
        <taxon>Bacillota</taxon>
        <taxon>Clostridia</taxon>
        <taxon>Eubacteriales</taxon>
        <taxon>Clostridiaceae</taxon>
        <taxon>Clostridium</taxon>
    </lineage>
</organism>
<dbReference type="InterPro" id="IPR037522">
    <property type="entry name" value="HD_GYP_dom"/>
</dbReference>
<dbReference type="Gene3D" id="1.10.3210.10">
    <property type="entry name" value="Hypothetical protein af1432"/>
    <property type="match status" value="1"/>
</dbReference>
<accession>A0A1A6AYG1</accession>
<name>A0A1A6AYG1_9CLOT</name>
<dbReference type="EMBL" id="LROS01000010">
    <property type="protein sequence ID" value="OBR95092.1"/>
    <property type="molecule type" value="Genomic_DNA"/>
</dbReference>
<dbReference type="RefSeq" id="WP_154104938.1">
    <property type="nucleotide sequence ID" value="NZ_LROS01000010.1"/>
</dbReference>
<evidence type="ECO:0000313" key="2">
    <source>
        <dbReference type="EMBL" id="OBR95092.1"/>
    </source>
</evidence>
<keyword evidence="2" id="KW-0378">Hydrolase</keyword>
<sequence length="209" mass="23968">MLLDNVLAFIYKNKYHDISESLVTALEAKDCYTCGHSARVAFMVCELAKKLGIKGKEFEAIHIAAHLHDIGKIGIPDEILNKKGKLMPHEWEYIKAHPKIGYDILSKLRKLKNVGKMVLCHHERWDGKGYPNGLSKFEIPLGSRMISVCDSIDAMTSTRPYRRALNFEKCMNEMYINKGIMFDPLIVDCVLDNNLQFRKIITSFKAKEY</sequence>
<keyword evidence="3" id="KW-1185">Reference proteome</keyword>
<dbReference type="Proteomes" id="UP000093954">
    <property type="component" value="Unassembled WGS sequence"/>
</dbReference>
<dbReference type="PATRIC" id="fig|1353534.3.peg.945"/>
<comment type="caution">
    <text evidence="2">The sequence shown here is derived from an EMBL/GenBank/DDBJ whole genome shotgun (WGS) entry which is preliminary data.</text>
</comment>
<dbReference type="InterPro" id="IPR003607">
    <property type="entry name" value="HD/PDEase_dom"/>
</dbReference>
<protein>
    <submittedName>
        <fullName evidence="2">Cyclic di-GMP phosphodiesterase response regulator RpfG</fullName>
        <ecNumber evidence="2">3.1.4.52</ecNumber>
    </submittedName>
</protein>
<dbReference type="PROSITE" id="PS51832">
    <property type="entry name" value="HD_GYP"/>
    <property type="match status" value="1"/>
</dbReference>
<dbReference type="PANTHER" id="PTHR43155">
    <property type="entry name" value="CYCLIC DI-GMP PHOSPHODIESTERASE PA4108-RELATED"/>
    <property type="match status" value="1"/>
</dbReference>
<dbReference type="CDD" id="cd00077">
    <property type="entry name" value="HDc"/>
    <property type="match status" value="1"/>
</dbReference>
<dbReference type="AlphaFoldDB" id="A0A1A6AYG1"/>
<dbReference type="SUPFAM" id="SSF109604">
    <property type="entry name" value="HD-domain/PDEase-like"/>
    <property type="match status" value="1"/>
</dbReference>
<dbReference type="GO" id="GO:0071111">
    <property type="term" value="F:cyclic-guanylate-specific phosphodiesterase activity"/>
    <property type="evidence" value="ECO:0007669"/>
    <property type="project" value="UniProtKB-EC"/>
</dbReference>
<dbReference type="EC" id="3.1.4.52" evidence="2"/>
<dbReference type="SMART" id="SM00471">
    <property type="entry name" value="HDc"/>
    <property type="match status" value="1"/>
</dbReference>
<evidence type="ECO:0000313" key="3">
    <source>
        <dbReference type="Proteomes" id="UP000093954"/>
    </source>
</evidence>
<evidence type="ECO:0000259" key="1">
    <source>
        <dbReference type="PROSITE" id="PS51832"/>
    </source>
</evidence>
<gene>
    <name evidence="2" type="primary">rpfG_2</name>
    <name evidence="2" type="ORF">CLRAG_09300</name>
</gene>
<feature type="domain" description="HD-GYP" evidence="1">
    <location>
        <begin position="11"/>
        <end position="206"/>
    </location>
</feature>
<dbReference type="Pfam" id="PF13487">
    <property type="entry name" value="HD_5"/>
    <property type="match status" value="1"/>
</dbReference>
<reference evidence="2 3" key="1">
    <citation type="journal article" date="2012" name="Front. Microbiol.">
        <title>Draft Genome Sequence of the Virulent Strain 01-B526 of the Fish Pathogen Aeromonas salmonicida.</title>
        <authorList>
            <person name="Charette S.J."/>
            <person name="Brochu F."/>
            <person name="Boyle B."/>
            <person name="Filion G."/>
            <person name="Tanaka K.H."/>
            <person name="Derome N."/>
        </authorList>
    </citation>
    <scope>NUCLEOTIDE SEQUENCE [LARGE SCALE GENOMIC DNA]</scope>
    <source>
        <strain evidence="2 3">P11</strain>
    </source>
</reference>
<proteinExistence type="predicted"/>